<dbReference type="GO" id="GO:0005886">
    <property type="term" value="C:plasma membrane"/>
    <property type="evidence" value="ECO:0000318"/>
    <property type="project" value="GO_Central"/>
</dbReference>
<dbReference type="Gene3D" id="2.60.40.420">
    <property type="entry name" value="Cupredoxins - blue copper proteins"/>
    <property type="match status" value="1"/>
</dbReference>
<dbReference type="InterPro" id="IPR041844">
    <property type="entry name" value="Plantacyanin"/>
</dbReference>
<dbReference type="GO" id="GO:0009055">
    <property type="term" value="F:electron transfer activity"/>
    <property type="evidence" value="ECO:0007669"/>
    <property type="project" value="InterPro"/>
</dbReference>
<dbReference type="SUPFAM" id="SSF49503">
    <property type="entry name" value="Cupredoxins"/>
    <property type="match status" value="1"/>
</dbReference>
<reference evidence="3" key="3">
    <citation type="submission" date="2018-08" db="UniProtKB">
        <authorList>
            <consortium name="EnsemblPlants"/>
        </authorList>
    </citation>
    <scope>IDENTIFICATION</scope>
    <source>
        <strain evidence="3">cv. Bd21</strain>
    </source>
</reference>
<dbReference type="InterPro" id="IPR008972">
    <property type="entry name" value="Cupredoxin"/>
</dbReference>
<dbReference type="OMA" id="GWTFGVM"/>
<proteinExistence type="predicted"/>
<evidence type="ECO:0000313" key="2">
    <source>
        <dbReference type="EMBL" id="KQK03636.1"/>
    </source>
</evidence>
<dbReference type="RefSeq" id="XP_003565597.1">
    <property type="nucleotide sequence ID" value="XM_003565549.3"/>
</dbReference>
<dbReference type="Gramene" id="KQK03636">
    <property type="protein sequence ID" value="KQK03636"/>
    <property type="gene ID" value="BRADI_2g09050v3"/>
</dbReference>
<protein>
    <recommendedName>
        <fullName evidence="1">Phytocyanin domain-containing protein</fullName>
    </recommendedName>
</protein>
<dbReference type="EnsemblPlants" id="KQK03636">
    <property type="protein sequence ID" value="KQK03636"/>
    <property type="gene ID" value="BRADI_2g09050v3"/>
</dbReference>
<dbReference type="InterPro" id="IPR003245">
    <property type="entry name" value="Phytocyanin_dom"/>
</dbReference>
<dbReference type="CDD" id="cd11013">
    <property type="entry name" value="Plantacyanin"/>
    <property type="match status" value="1"/>
</dbReference>
<gene>
    <name evidence="3" type="primary">LOC100836130</name>
    <name evidence="2" type="ORF">BRADI_2g09050v3</name>
</gene>
<dbReference type="AlphaFoldDB" id="I1HDZ8"/>
<dbReference type="Proteomes" id="UP000008810">
    <property type="component" value="Chromosome 2"/>
</dbReference>
<dbReference type="PROSITE" id="PS51485">
    <property type="entry name" value="PHYTOCYANIN"/>
    <property type="match status" value="1"/>
</dbReference>
<dbReference type="PANTHER" id="PTHR33021:SF224">
    <property type="entry name" value="PHYTOCYANIN DOMAIN-CONTAINING PROTEIN"/>
    <property type="match status" value="1"/>
</dbReference>
<evidence type="ECO:0000313" key="4">
    <source>
        <dbReference type="Proteomes" id="UP000008810"/>
    </source>
</evidence>
<dbReference type="PANTHER" id="PTHR33021">
    <property type="entry name" value="BLUE COPPER PROTEIN"/>
    <property type="match status" value="1"/>
</dbReference>
<dbReference type="STRING" id="15368.I1HDZ8"/>
<reference evidence="2" key="2">
    <citation type="submission" date="2017-06" db="EMBL/GenBank/DDBJ databases">
        <title>WGS assembly of Brachypodium distachyon.</title>
        <authorList>
            <consortium name="The International Brachypodium Initiative"/>
            <person name="Lucas S."/>
            <person name="Harmon-Smith M."/>
            <person name="Lail K."/>
            <person name="Tice H."/>
            <person name="Grimwood J."/>
            <person name="Bruce D."/>
            <person name="Barry K."/>
            <person name="Shu S."/>
            <person name="Lindquist E."/>
            <person name="Wang M."/>
            <person name="Pitluck S."/>
            <person name="Vogel J.P."/>
            <person name="Garvin D.F."/>
            <person name="Mockler T.C."/>
            <person name="Schmutz J."/>
            <person name="Rokhsar D."/>
            <person name="Bevan M.W."/>
        </authorList>
    </citation>
    <scope>NUCLEOTIDE SEQUENCE</scope>
    <source>
        <strain evidence="2">Bd21</strain>
    </source>
</reference>
<dbReference type="GeneID" id="100836130"/>
<dbReference type="HOGENOM" id="CLU_058719_4_1_1"/>
<dbReference type="eggNOG" id="ENOG502S11U">
    <property type="taxonomic scope" value="Eukaryota"/>
</dbReference>
<evidence type="ECO:0000313" key="3">
    <source>
        <dbReference type="EnsemblPlants" id="KQK03636"/>
    </source>
</evidence>
<dbReference type="InterPro" id="IPR039391">
    <property type="entry name" value="Phytocyanin-like"/>
</dbReference>
<organism evidence="2">
    <name type="scientific">Brachypodium distachyon</name>
    <name type="common">Purple false brome</name>
    <name type="synonym">Trachynia distachya</name>
    <dbReference type="NCBI Taxonomy" id="15368"/>
    <lineage>
        <taxon>Eukaryota</taxon>
        <taxon>Viridiplantae</taxon>
        <taxon>Streptophyta</taxon>
        <taxon>Embryophyta</taxon>
        <taxon>Tracheophyta</taxon>
        <taxon>Spermatophyta</taxon>
        <taxon>Magnoliopsida</taxon>
        <taxon>Liliopsida</taxon>
        <taxon>Poales</taxon>
        <taxon>Poaceae</taxon>
        <taxon>BOP clade</taxon>
        <taxon>Pooideae</taxon>
        <taxon>Stipodae</taxon>
        <taxon>Brachypodieae</taxon>
        <taxon>Brachypodium</taxon>
    </lineage>
</organism>
<accession>I1HDZ8</accession>
<dbReference type="OrthoDB" id="2011645at2759"/>
<dbReference type="EMBL" id="CM000881">
    <property type="protein sequence ID" value="KQK03636.1"/>
    <property type="molecule type" value="Genomic_DNA"/>
</dbReference>
<reference evidence="2 3" key="1">
    <citation type="journal article" date="2010" name="Nature">
        <title>Genome sequencing and analysis of the model grass Brachypodium distachyon.</title>
        <authorList>
            <consortium name="International Brachypodium Initiative"/>
        </authorList>
    </citation>
    <scope>NUCLEOTIDE SEQUENCE [LARGE SCALE GENOMIC DNA]</scope>
    <source>
        <strain evidence="2 3">Bd21</strain>
    </source>
</reference>
<sequence length="140" mass="15325">MARGSRSISEVGYGRLGVGLLLAIVLMLQVGSELAAAREWVVGDSSGWTFGVMTWPNKPDFKRFRVGDVLVFNYDPNLHNVIMVDSFGFGTCTRHPDNATVYSSGNDRITLGSSGVINFICGKGEHCYKQGMKMSLTVRQ</sequence>
<keyword evidence="4" id="KW-1185">Reference proteome</keyword>
<dbReference type="KEGG" id="bdi:100836130"/>
<evidence type="ECO:0000259" key="1">
    <source>
        <dbReference type="PROSITE" id="PS51485"/>
    </source>
</evidence>
<feature type="domain" description="Phytocyanin" evidence="1">
    <location>
        <begin position="38"/>
        <end position="140"/>
    </location>
</feature>
<name>I1HDZ8_BRADI</name>
<dbReference type="Pfam" id="PF02298">
    <property type="entry name" value="Cu_bind_like"/>
    <property type="match status" value="1"/>
</dbReference>